<keyword evidence="5" id="KW-1185">Reference proteome</keyword>
<evidence type="ECO:0000256" key="1">
    <source>
        <dbReference type="SAM" id="MobiDB-lite"/>
    </source>
</evidence>
<dbReference type="AlphaFoldDB" id="A0A840UPE0"/>
<sequence>GFELRTDAYGAIRANEGLYLTSWGQIGASGDQLDLSPARQQIQSAWQLSDSLSQSAADHNAEALNATAYLKQAGDDADDSYGTSEQLTDSDQSSAAGASDSGGRGEAARMKAPWLHLASPAGITMSTPESSHLAQGKSLSVATGEDVNIATGKSLVASISEALSLFVQKAGIKLFAARGKVQVQAQSDAMELTAEKGVQVTSTEGVIKVSAEQGILLQSGGGYIRIENGDIEVHCPGTADFKGAQHNFSGPGSLSTSFEELPDSPGPYEQFFTLTDKESGEALPYASYRVETAEGEVFEGRADGDGITRKILTRTPETLKLTILDRLDDAQKEQKTAGPGKWVTTDVNKRGIRNFFQMLVKRTETIGDEGRLWGSDGKDFEGTVQDVTQTWTALSASETRALTEQGLVSVTHTYGDTRVITQTYLEGPDDWHRSGKSWHWQPAVRREEFEFVDSQNP</sequence>
<gene>
    <name evidence="4" type="ORF">HNR38_002995</name>
</gene>
<comment type="caution">
    <text evidence="4">The sequence shown here is derived from an EMBL/GenBank/DDBJ whole genome shotgun (WGS) entry which is preliminary data.</text>
</comment>
<evidence type="ECO:0000259" key="2">
    <source>
        <dbReference type="Pfam" id="PF10106"/>
    </source>
</evidence>
<evidence type="ECO:0000313" key="4">
    <source>
        <dbReference type="EMBL" id="MBB5322488.1"/>
    </source>
</evidence>
<dbReference type="Pfam" id="PF10106">
    <property type="entry name" value="DUF2345"/>
    <property type="match status" value="1"/>
</dbReference>
<dbReference type="RefSeq" id="WP_183705729.1">
    <property type="nucleotide sequence ID" value="NZ_JACHFE010000009.1"/>
</dbReference>
<feature type="domain" description="Putative type VI secretion system Rhs element associated Vgr" evidence="3">
    <location>
        <begin position="1"/>
        <end position="56"/>
    </location>
</feature>
<reference evidence="4 5" key="1">
    <citation type="submission" date="2020-08" db="EMBL/GenBank/DDBJ databases">
        <title>Genomic Encyclopedia of Type Strains, Phase IV (KMG-IV): sequencing the most valuable type-strain genomes for metagenomic binning, comparative biology and taxonomic classification.</title>
        <authorList>
            <person name="Goeker M."/>
        </authorList>
    </citation>
    <scope>NUCLEOTIDE SEQUENCE [LARGE SCALE GENOMIC DNA]</scope>
    <source>
        <strain evidence="4 5">DSM 22359</strain>
    </source>
</reference>
<name>A0A840UPE0_9GAMM</name>
<dbReference type="EMBL" id="JACHFE010000009">
    <property type="protein sequence ID" value="MBB5322488.1"/>
    <property type="molecule type" value="Genomic_DNA"/>
</dbReference>
<feature type="region of interest" description="Disordered" evidence="1">
    <location>
        <begin position="75"/>
        <end position="109"/>
    </location>
</feature>
<protein>
    <submittedName>
        <fullName evidence="4">Uncharacterized protein (DUF2345 family)</fullName>
    </submittedName>
</protein>
<evidence type="ECO:0000313" key="5">
    <source>
        <dbReference type="Proteomes" id="UP000591735"/>
    </source>
</evidence>
<feature type="compositionally biased region" description="Low complexity" evidence="1">
    <location>
        <begin position="89"/>
        <end position="99"/>
    </location>
</feature>
<dbReference type="Pfam" id="PF13296">
    <property type="entry name" value="T6SS_Vgr"/>
    <property type="match status" value="1"/>
</dbReference>
<feature type="domain" description="DUF2345" evidence="2">
    <location>
        <begin position="104"/>
        <end position="251"/>
    </location>
</feature>
<dbReference type="Proteomes" id="UP000591735">
    <property type="component" value="Unassembled WGS sequence"/>
</dbReference>
<dbReference type="InterPro" id="IPR028244">
    <property type="entry name" value="T6SS_Rhs_Vgr_dom"/>
</dbReference>
<evidence type="ECO:0000259" key="3">
    <source>
        <dbReference type="Pfam" id="PF13296"/>
    </source>
</evidence>
<proteinExistence type="predicted"/>
<organism evidence="4 5">
    <name type="scientific">Marinobacter oulmenensis</name>
    <dbReference type="NCBI Taxonomy" id="643747"/>
    <lineage>
        <taxon>Bacteria</taxon>
        <taxon>Pseudomonadati</taxon>
        <taxon>Pseudomonadota</taxon>
        <taxon>Gammaproteobacteria</taxon>
        <taxon>Pseudomonadales</taxon>
        <taxon>Marinobacteraceae</taxon>
        <taxon>Marinobacter</taxon>
    </lineage>
</organism>
<dbReference type="InterPro" id="IPR018769">
    <property type="entry name" value="VgrG2_DUF2345"/>
</dbReference>
<accession>A0A840UPE0</accession>
<feature type="non-terminal residue" evidence="4">
    <location>
        <position position="1"/>
    </location>
</feature>